<evidence type="ECO:0000313" key="2">
    <source>
        <dbReference type="Proteomes" id="UP000824533"/>
    </source>
</evidence>
<dbReference type="EMBL" id="CM034403">
    <property type="protein sequence ID" value="KAJ0174702.1"/>
    <property type="molecule type" value="Genomic_DNA"/>
</dbReference>
<proteinExistence type="predicted"/>
<comment type="caution">
    <text evidence="1">The sequence shown here is derived from an EMBL/GenBank/DDBJ whole genome shotgun (WGS) entry which is preliminary data.</text>
</comment>
<evidence type="ECO:0000313" key="1">
    <source>
        <dbReference type="EMBL" id="KAJ0174702.1"/>
    </source>
</evidence>
<protein>
    <submittedName>
        <fullName evidence="1">Uncharacterized protein</fullName>
    </submittedName>
</protein>
<sequence>MAKLTLFVAVLFLAVFIKKGESVRCWTCTSDLNPLCNDPFLASRADDSYLFRLENCDANAAVSYPYLASSKSACKKQKKYINNQLVIIRGCTWKRQDDYSNVCPSSSNNYNEVTSYCETCEYDGCNGAATIVKTMALFLAPLCLLLFK</sequence>
<organism evidence="1 2">
    <name type="scientific">Dendrolimus kikuchii</name>
    <dbReference type="NCBI Taxonomy" id="765133"/>
    <lineage>
        <taxon>Eukaryota</taxon>
        <taxon>Metazoa</taxon>
        <taxon>Ecdysozoa</taxon>
        <taxon>Arthropoda</taxon>
        <taxon>Hexapoda</taxon>
        <taxon>Insecta</taxon>
        <taxon>Pterygota</taxon>
        <taxon>Neoptera</taxon>
        <taxon>Endopterygota</taxon>
        <taxon>Lepidoptera</taxon>
        <taxon>Glossata</taxon>
        <taxon>Ditrysia</taxon>
        <taxon>Bombycoidea</taxon>
        <taxon>Lasiocampidae</taxon>
        <taxon>Dendrolimus</taxon>
    </lineage>
</organism>
<gene>
    <name evidence="1" type="ORF">K1T71_009810</name>
</gene>
<accession>A0ACC1CTY7</accession>
<reference evidence="1 2" key="1">
    <citation type="journal article" date="2021" name="Front. Genet.">
        <title>Chromosome-Level Genome Assembly Reveals Significant Gene Expansion in the Toll and IMD Signaling Pathways of Dendrolimus kikuchii.</title>
        <authorList>
            <person name="Zhou J."/>
            <person name="Wu P."/>
            <person name="Xiong Z."/>
            <person name="Liu N."/>
            <person name="Zhao N."/>
            <person name="Ji M."/>
            <person name="Qiu Y."/>
            <person name="Yang B."/>
        </authorList>
    </citation>
    <scope>NUCLEOTIDE SEQUENCE [LARGE SCALE GENOMIC DNA]</scope>
    <source>
        <strain evidence="1">Ann1</strain>
    </source>
</reference>
<dbReference type="Proteomes" id="UP000824533">
    <property type="component" value="Linkage Group LG17"/>
</dbReference>
<name>A0ACC1CTY7_9NEOP</name>
<keyword evidence="2" id="KW-1185">Reference proteome</keyword>